<name>W4JYN3_HETIT</name>
<evidence type="ECO:0000256" key="5">
    <source>
        <dbReference type="ARBA" id="ARBA00023180"/>
    </source>
</evidence>
<evidence type="ECO:0000256" key="7">
    <source>
        <dbReference type="SAM" id="SignalP"/>
    </source>
</evidence>
<dbReference type="eggNOG" id="ENOG502QQKA">
    <property type="taxonomic scope" value="Eukaryota"/>
</dbReference>
<feature type="domain" description="Chitin-binding type-4" evidence="8">
    <location>
        <begin position="20"/>
        <end position="189"/>
    </location>
</feature>
<dbReference type="STRING" id="747525.W4JYN3"/>
<dbReference type="Proteomes" id="UP000030671">
    <property type="component" value="Unassembled WGS sequence"/>
</dbReference>
<dbReference type="GO" id="GO:0046872">
    <property type="term" value="F:metal ion binding"/>
    <property type="evidence" value="ECO:0007669"/>
    <property type="project" value="UniProtKB-KW"/>
</dbReference>
<dbReference type="KEGG" id="hir:HETIRDRAFT_324730"/>
<evidence type="ECO:0000256" key="2">
    <source>
        <dbReference type="ARBA" id="ARBA00022723"/>
    </source>
</evidence>
<keyword evidence="7" id="KW-0732">Signal</keyword>
<comment type="similarity">
    <text evidence="6">Belongs to the polysaccharide monooxygenase AA13 family.</text>
</comment>
<dbReference type="EMBL" id="KI925461">
    <property type="protein sequence ID" value="ETW78677.1"/>
    <property type="molecule type" value="Genomic_DNA"/>
</dbReference>
<evidence type="ECO:0000256" key="3">
    <source>
        <dbReference type="ARBA" id="ARBA00023008"/>
    </source>
</evidence>
<comment type="cofactor">
    <cofactor evidence="1">
        <name>Cu(2+)</name>
        <dbReference type="ChEBI" id="CHEBI:29036"/>
    </cofactor>
</comment>
<organism evidence="9 10">
    <name type="scientific">Heterobasidion irregulare (strain TC 32-1)</name>
    <dbReference type="NCBI Taxonomy" id="747525"/>
    <lineage>
        <taxon>Eukaryota</taxon>
        <taxon>Fungi</taxon>
        <taxon>Dikarya</taxon>
        <taxon>Basidiomycota</taxon>
        <taxon>Agaricomycotina</taxon>
        <taxon>Agaricomycetes</taxon>
        <taxon>Russulales</taxon>
        <taxon>Bondarzewiaceae</taxon>
        <taxon>Heterobasidion</taxon>
        <taxon>Heterobasidion annosum species complex</taxon>
    </lineage>
</organism>
<protein>
    <recommendedName>
        <fullName evidence="8">Chitin-binding type-4 domain-containing protein</fullName>
    </recommendedName>
</protein>
<proteinExistence type="inferred from homology"/>
<dbReference type="GeneID" id="20671073"/>
<reference evidence="9 10" key="1">
    <citation type="journal article" date="2012" name="New Phytol.">
        <title>Insight into trade-off between wood decay and parasitism from the genome of a fungal forest pathogen.</title>
        <authorList>
            <person name="Olson A."/>
            <person name="Aerts A."/>
            <person name="Asiegbu F."/>
            <person name="Belbahri L."/>
            <person name="Bouzid O."/>
            <person name="Broberg A."/>
            <person name="Canback B."/>
            <person name="Coutinho P.M."/>
            <person name="Cullen D."/>
            <person name="Dalman K."/>
            <person name="Deflorio G."/>
            <person name="van Diepen L.T."/>
            <person name="Dunand C."/>
            <person name="Duplessis S."/>
            <person name="Durling M."/>
            <person name="Gonthier P."/>
            <person name="Grimwood J."/>
            <person name="Fossdal C.G."/>
            <person name="Hansson D."/>
            <person name="Henrissat B."/>
            <person name="Hietala A."/>
            <person name="Himmelstrand K."/>
            <person name="Hoffmeister D."/>
            <person name="Hogberg N."/>
            <person name="James T.Y."/>
            <person name="Karlsson M."/>
            <person name="Kohler A."/>
            <person name="Kues U."/>
            <person name="Lee Y.H."/>
            <person name="Lin Y.C."/>
            <person name="Lind M."/>
            <person name="Lindquist E."/>
            <person name="Lombard V."/>
            <person name="Lucas S."/>
            <person name="Lunden K."/>
            <person name="Morin E."/>
            <person name="Murat C."/>
            <person name="Park J."/>
            <person name="Raffaello T."/>
            <person name="Rouze P."/>
            <person name="Salamov A."/>
            <person name="Schmutz J."/>
            <person name="Solheim H."/>
            <person name="Stahlberg J."/>
            <person name="Velez H."/>
            <person name="de Vries R.P."/>
            <person name="Wiebenga A."/>
            <person name="Woodward S."/>
            <person name="Yakovlev I."/>
            <person name="Garbelotto M."/>
            <person name="Martin F."/>
            <person name="Grigoriev I.V."/>
            <person name="Stenlid J."/>
        </authorList>
    </citation>
    <scope>NUCLEOTIDE SEQUENCE [LARGE SCALE GENOMIC DNA]</scope>
    <source>
        <strain evidence="9 10">TC 32-1</strain>
    </source>
</reference>
<accession>W4JYN3</accession>
<feature type="signal peptide" evidence="7">
    <location>
        <begin position="1"/>
        <end position="19"/>
    </location>
</feature>
<evidence type="ECO:0000256" key="4">
    <source>
        <dbReference type="ARBA" id="ARBA00023157"/>
    </source>
</evidence>
<keyword evidence="2" id="KW-0479">Metal-binding</keyword>
<evidence type="ECO:0000313" key="10">
    <source>
        <dbReference type="Proteomes" id="UP000030671"/>
    </source>
</evidence>
<dbReference type="InterPro" id="IPR052282">
    <property type="entry name" value="Starch-active_LPMO"/>
</dbReference>
<evidence type="ECO:0000313" key="9">
    <source>
        <dbReference type="EMBL" id="ETW78677.1"/>
    </source>
</evidence>
<gene>
    <name evidence="9" type="ORF">HETIRDRAFT_324730</name>
</gene>
<dbReference type="Gene3D" id="2.70.50.70">
    <property type="match status" value="1"/>
</dbReference>
<dbReference type="PANTHER" id="PTHR36575:SF2">
    <property type="entry name" value="CHITIN-BINDING TYPE-4 DOMAIN-CONTAINING PROTEIN-RELATED"/>
    <property type="match status" value="1"/>
</dbReference>
<dbReference type="HOGENOM" id="CLU_053021_2_0_1"/>
<feature type="chain" id="PRO_5004844174" description="Chitin-binding type-4 domain-containing protein" evidence="7">
    <location>
        <begin position="20"/>
        <end position="192"/>
    </location>
</feature>
<dbReference type="AlphaFoldDB" id="W4JYN3"/>
<keyword evidence="4" id="KW-1015">Disulfide bond</keyword>
<dbReference type="PANTHER" id="PTHR36575">
    <property type="entry name" value="BINDING PROTEIN, PUTATIVE (AFU_ORTHOLOGUE AFUA_1G14430)-RELATED"/>
    <property type="match status" value="1"/>
</dbReference>
<evidence type="ECO:0000256" key="6">
    <source>
        <dbReference type="ARBA" id="ARBA00034311"/>
    </source>
</evidence>
<keyword evidence="3" id="KW-0186">Copper</keyword>
<dbReference type="Pfam" id="PF03067">
    <property type="entry name" value="LPMO_10"/>
    <property type="match status" value="1"/>
</dbReference>
<dbReference type="InParanoid" id="W4JYN3"/>
<dbReference type="InterPro" id="IPR004302">
    <property type="entry name" value="Cellulose/chitin-bd_N"/>
</dbReference>
<dbReference type="RefSeq" id="XP_009548994.1">
    <property type="nucleotide sequence ID" value="XM_009550699.1"/>
</dbReference>
<evidence type="ECO:0000256" key="1">
    <source>
        <dbReference type="ARBA" id="ARBA00001973"/>
    </source>
</evidence>
<keyword evidence="10" id="KW-1185">Reference proteome</keyword>
<dbReference type="OrthoDB" id="120613at2759"/>
<keyword evidence="5" id="KW-0325">Glycoprotein</keyword>
<sequence length="192" mass="20708">MDFFVKSIILAGFIGQALAHGVVTSPSPRKIGSAAKSACGTAVYSALASDKYGPIENAAKKIDDTYNAEACHLFFCKGYQYEDNAANTRVYTAGQVVNMQVDLAAHHTGHANVSVVNLSSQTTIGKPLYLWPVYANSSLGPSKWPTNETNFNVTIPDLGDECTTAGACAIQWWWYADSNGQTYESCVDFTTE</sequence>
<evidence type="ECO:0000259" key="8">
    <source>
        <dbReference type="Pfam" id="PF03067"/>
    </source>
</evidence>